<dbReference type="InterPro" id="IPR029058">
    <property type="entry name" value="AB_hydrolase_fold"/>
</dbReference>
<dbReference type="Gene3D" id="3.40.50.1820">
    <property type="entry name" value="alpha/beta hydrolase"/>
    <property type="match status" value="1"/>
</dbReference>
<dbReference type="STRING" id="861298.SAMN04488136_11562"/>
<gene>
    <name evidence="2" type="ORF">SAMN04488136_11562</name>
</gene>
<organism evidence="2 3">
    <name type="scientific">Vibrio xiamenensis</name>
    <dbReference type="NCBI Taxonomy" id="861298"/>
    <lineage>
        <taxon>Bacteria</taxon>
        <taxon>Pseudomonadati</taxon>
        <taxon>Pseudomonadota</taxon>
        <taxon>Gammaproteobacteria</taxon>
        <taxon>Vibrionales</taxon>
        <taxon>Vibrionaceae</taxon>
        <taxon>Vibrio</taxon>
    </lineage>
</organism>
<dbReference type="SUPFAM" id="SSF53474">
    <property type="entry name" value="alpha/beta-Hydrolases"/>
    <property type="match status" value="1"/>
</dbReference>
<dbReference type="InterPro" id="IPR000639">
    <property type="entry name" value="Epox_hydrolase-like"/>
</dbReference>
<evidence type="ECO:0000259" key="1">
    <source>
        <dbReference type="Pfam" id="PF00561"/>
    </source>
</evidence>
<dbReference type="EMBL" id="FNDD01000015">
    <property type="protein sequence ID" value="SDH40621.1"/>
    <property type="molecule type" value="Genomic_DNA"/>
</dbReference>
<dbReference type="PRINTS" id="PR00412">
    <property type="entry name" value="EPOXHYDRLASE"/>
</dbReference>
<feature type="domain" description="AB hydrolase-1" evidence="1">
    <location>
        <begin position="21"/>
        <end position="255"/>
    </location>
</feature>
<evidence type="ECO:0000313" key="3">
    <source>
        <dbReference type="Proteomes" id="UP000198854"/>
    </source>
</evidence>
<dbReference type="Pfam" id="PF00561">
    <property type="entry name" value="Abhydrolase_1"/>
    <property type="match status" value="1"/>
</dbReference>
<proteinExistence type="predicted"/>
<accession>A0A1G8C564</accession>
<evidence type="ECO:0000313" key="2">
    <source>
        <dbReference type="EMBL" id="SDH40621.1"/>
    </source>
</evidence>
<protein>
    <submittedName>
        <fullName evidence="2">Pimeloyl-ACP methyl ester carboxylesterase</fullName>
    </submittedName>
</protein>
<reference evidence="2 3" key="1">
    <citation type="submission" date="2016-10" db="EMBL/GenBank/DDBJ databases">
        <authorList>
            <person name="de Groot N.N."/>
        </authorList>
    </citation>
    <scope>NUCLEOTIDE SEQUENCE [LARGE SCALE GENOMIC DNA]</scope>
    <source>
        <strain evidence="2 3">CGMCC 1.10228</strain>
    </source>
</reference>
<dbReference type="PRINTS" id="PR00111">
    <property type="entry name" value="ABHYDROLASE"/>
</dbReference>
<dbReference type="PANTHER" id="PTHR43798">
    <property type="entry name" value="MONOACYLGLYCEROL LIPASE"/>
    <property type="match status" value="1"/>
</dbReference>
<dbReference type="PANTHER" id="PTHR43798:SF29">
    <property type="entry name" value="AB HYDROLASE-1 DOMAIN-CONTAINING PROTEIN"/>
    <property type="match status" value="1"/>
</dbReference>
<dbReference type="InterPro" id="IPR050266">
    <property type="entry name" value="AB_hydrolase_sf"/>
</dbReference>
<dbReference type="GO" id="GO:0003824">
    <property type="term" value="F:catalytic activity"/>
    <property type="evidence" value="ECO:0007669"/>
    <property type="project" value="InterPro"/>
</dbReference>
<dbReference type="InterPro" id="IPR000073">
    <property type="entry name" value="AB_hydrolase_1"/>
</dbReference>
<dbReference type="AlphaFoldDB" id="A0A1G8C564"/>
<keyword evidence="3" id="KW-1185">Reference proteome</keyword>
<sequence>MIKTFTVDGQQMAYQDFGQGPVIVFGHSYLWDSQMWLPQVEVLSRSYRCIVPDLWAHGLSQAAPYNMTNLRDYGAHILALMDYLGVEEFSIVGLSVGGMWGAEVVSLAPQRVNSLVLMDTFVGLEPEITNRKYFAMLETISLSQMVPEAIIQTVAPLFFSKSVREENPRLIEQFERRLAGIHGQDAAEIARVGRMVFGRRDMIDEIETFQLPVLIAVGQEDVPRPVLESYLMNDCIVGSELVEIPNAGHISNLEQPEYVTETLSRFLAKVYA</sequence>
<dbReference type="Proteomes" id="UP000198854">
    <property type="component" value="Unassembled WGS sequence"/>
</dbReference>
<name>A0A1G8C564_9VIBR</name>